<dbReference type="GO" id="GO:0043137">
    <property type="term" value="P:DNA replication, removal of RNA primer"/>
    <property type="evidence" value="ECO:0007669"/>
    <property type="project" value="TreeGrafter"/>
</dbReference>
<evidence type="ECO:0000256" key="12">
    <source>
        <dbReference type="SAM" id="MobiDB-lite"/>
    </source>
</evidence>
<dbReference type="GO" id="GO:0003676">
    <property type="term" value="F:nucleic acid binding"/>
    <property type="evidence" value="ECO:0007669"/>
    <property type="project" value="InterPro"/>
</dbReference>
<dbReference type="Gene3D" id="3.40.970.10">
    <property type="entry name" value="Ribonuclease H1, N-terminal domain"/>
    <property type="match status" value="1"/>
</dbReference>
<dbReference type="GO" id="GO:0004523">
    <property type="term" value="F:RNA-DNA hybrid ribonuclease activity"/>
    <property type="evidence" value="ECO:0007669"/>
    <property type="project" value="UniProtKB-EC"/>
</dbReference>
<dbReference type="PANTHER" id="PTHR10642:SF26">
    <property type="entry name" value="RIBONUCLEASE H1"/>
    <property type="match status" value="1"/>
</dbReference>
<comment type="function">
    <text evidence="3">Endonuclease that specifically degrades the RNA of RNA-DNA hybrids.</text>
</comment>
<dbReference type="InterPro" id="IPR002156">
    <property type="entry name" value="RNaseH_domain"/>
</dbReference>
<dbReference type="HOGENOM" id="CLU_030894_0_3_1"/>
<dbReference type="GO" id="GO:0046872">
    <property type="term" value="F:metal ion binding"/>
    <property type="evidence" value="ECO:0007669"/>
    <property type="project" value="UniProtKB-KW"/>
</dbReference>
<name>A0A0C2TW65_AMAMK</name>
<dbReference type="SUPFAM" id="SSF55658">
    <property type="entry name" value="L9 N-domain-like"/>
    <property type="match status" value="1"/>
</dbReference>
<dbReference type="CDD" id="cd09280">
    <property type="entry name" value="RNase_HI_eukaryote_like"/>
    <property type="match status" value="1"/>
</dbReference>
<accession>A0A0C2TW65</accession>
<dbReference type="EMBL" id="KN818222">
    <property type="protein sequence ID" value="KIL71659.1"/>
    <property type="molecule type" value="Genomic_DNA"/>
</dbReference>
<evidence type="ECO:0000256" key="3">
    <source>
        <dbReference type="ARBA" id="ARBA00004065"/>
    </source>
</evidence>
<dbReference type="SUPFAM" id="SSF53098">
    <property type="entry name" value="Ribonuclease H-like"/>
    <property type="match status" value="1"/>
</dbReference>
<comment type="similarity">
    <text evidence="4">Belongs to the RNase H family.</text>
</comment>
<dbReference type="InterPro" id="IPR036397">
    <property type="entry name" value="RNaseH_sf"/>
</dbReference>
<keyword evidence="15" id="KW-1185">Reference proteome</keyword>
<dbReference type="InterPro" id="IPR011320">
    <property type="entry name" value="RNase_H1_N"/>
</dbReference>
<evidence type="ECO:0000256" key="1">
    <source>
        <dbReference type="ARBA" id="ARBA00000077"/>
    </source>
</evidence>
<evidence type="ECO:0000313" key="15">
    <source>
        <dbReference type="Proteomes" id="UP000054549"/>
    </source>
</evidence>
<evidence type="ECO:0000256" key="4">
    <source>
        <dbReference type="ARBA" id="ARBA00005300"/>
    </source>
</evidence>
<protein>
    <recommendedName>
        <fullName evidence="6">Ribonuclease H</fullName>
        <ecNumber evidence="5">3.1.26.4</ecNumber>
    </recommendedName>
</protein>
<dbReference type="InterPro" id="IPR050092">
    <property type="entry name" value="RNase_H"/>
</dbReference>
<keyword evidence="9" id="KW-0255">Endonuclease</keyword>
<evidence type="ECO:0000256" key="2">
    <source>
        <dbReference type="ARBA" id="ARBA00001946"/>
    </source>
</evidence>
<dbReference type="EC" id="3.1.26.4" evidence="5"/>
<dbReference type="InParanoid" id="A0A0C2TW65"/>
<dbReference type="Pfam" id="PF01693">
    <property type="entry name" value="Cauli_VI"/>
    <property type="match status" value="1"/>
</dbReference>
<dbReference type="Pfam" id="PF00075">
    <property type="entry name" value="RNase_H"/>
    <property type="match status" value="1"/>
</dbReference>
<comment type="catalytic activity">
    <reaction evidence="1">
        <text>Endonucleolytic cleavage to 5'-phosphomonoester.</text>
        <dbReference type="EC" id="3.1.26.4"/>
    </reaction>
</comment>
<comment type="cofactor">
    <cofactor evidence="2">
        <name>Mg(2+)</name>
        <dbReference type="ChEBI" id="CHEBI:18420"/>
    </cofactor>
</comment>
<dbReference type="Proteomes" id="UP000054549">
    <property type="component" value="Unassembled WGS sequence"/>
</dbReference>
<feature type="compositionally biased region" description="Polar residues" evidence="12">
    <location>
        <begin position="319"/>
        <end position="329"/>
    </location>
</feature>
<reference evidence="14 15" key="1">
    <citation type="submission" date="2014-04" db="EMBL/GenBank/DDBJ databases">
        <title>Evolutionary Origins and Diversification of the Mycorrhizal Mutualists.</title>
        <authorList>
            <consortium name="DOE Joint Genome Institute"/>
            <consortium name="Mycorrhizal Genomics Consortium"/>
            <person name="Kohler A."/>
            <person name="Kuo A."/>
            <person name="Nagy L.G."/>
            <person name="Floudas D."/>
            <person name="Copeland A."/>
            <person name="Barry K.W."/>
            <person name="Cichocki N."/>
            <person name="Veneault-Fourrey C."/>
            <person name="LaButti K."/>
            <person name="Lindquist E.A."/>
            <person name="Lipzen A."/>
            <person name="Lundell T."/>
            <person name="Morin E."/>
            <person name="Murat C."/>
            <person name="Riley R."/>
            <person name="Ohm R."/>
            <person name="Sun H."/>
            <person name="Tunlid A."/>
            <person name="Henrissat B."/>
            <person name="Grigoriev I.V."/>
            <person name="Hibbett D.S."/>
            <person name="Martin F."/>
        </authorList>
    </citation>
    <scope>NUCLEOTIDE SEQUENCE [LARGE SCALE GENOMIC DNA]</scope>
    <source>
        <strain evidence="14 15">Koide BX008</strain>
    </source>
</reference>
<keyword evidence="11" id="KW-0460">Magnesium</keyword>
<dbReference type="OrthoDB" id="245563at2759"/>
<feature type="domain" description="RNase H type-1" evidence="13">
    <location>
        <begin position="80"/>
        <end position="230"/>
    </location>
</feature>
<organism evidence="14 15">
    <name type="scientific">Amanita muscaria (strain Koide BX008)</name>
    <dbReference type="NCBI Taxonomy" id="946122"/>
    <lineage>
        <taxon>Eukaryota</taxon>
        <taxon>Fungi</taxon>
        <taxon>Dikarya</taxon>
        <taxon>Basidiomycota</taxon>
        <taxon>Agaricomycotina</taxon>
        <taxon>Agaricomycetes</taxon>
        <taxon>Agaricomycetidae</taxon>
        <taxon>Agaricales</taxon>
        <taxon>Pluteineae</taxon>
        <taxon>Amanitaceae</taxon>
        <taxon>Amanita</taxon>
    </lineage>
</organism>
<keyword evidence="10" id="KW-0378">Hydrolase</keyword>
<dbReference type="InterPro" id="IPR009027">
    <property type="entry name" value="Ribosomal_bL9/RNase_H1_N"/>
</dbReference>
<evidence type="ECO:0000256" key="7">
    <source>
        <dbReference type="ARBA" id="ARBA00022722"/>
    </source>
</evidence>
<evidence type="ECO:0000313" key="14">
    <source>
        <dbReference type="EMBL" id="KIL71659.1"/>
    </source>
</evidence>
<proteinExistence type="inferred from homology"/>
<dbReference type="Gene3D" id="3.30.420.10">
    <property type="entry name" value="Ribonuclease H-like superfamily/Ribonuclease H"/>
    <property type="match status" value="1"/>
</dbReference>
<dbReference type="STRING" id="946122.A0A0C2TW65"/>
<evidence type="ECO:0000256" key="8">
    <source>
        <dbReference type="ARBA" id="ARBA00022723"/>
    </source>
</evidence>
<gene>
    <name evidence="14" type="ORF">M378DRAFT_114997</name>
</gene>
<dbReference type="FunFam" id="3.40.970.10:FF:000002">
    <property type="entry name" value="Ribonuclease H"/>
    <property type="match status" value="1"/>
</dbReference>
<dbReference type="PROSITE" id="PS50879">
    <property type="entry name" value="RNASE_H_1"/>
    <property type="match status" value="1"/>
</dbReference>
<dbReference type="InterPro" id="IPR012337">
    <property type="entry name" value="RNaseH-like_sf"/>
</dbReference>
<keyword evidence="8" id="KW-0479">Metal-binding</keyword>
<evidence type="ECO:0000256" key="10">
    <source>
        <dbReference type="ARBA" id="ARBA00022801"/>
    </source>
</evidence>
<feature type="compositionally biased region" description="Low complexity" evidence="12">
    <location>
        <begin position="282"/>
        <end position="295"/>
    </location>
</feature>
<keyword evidence="7" id="KW-0540">Nuclease</keyword>
<evidence type="ECO:0000256" key="6">
    <source>
        <dbReference type="ARBA" id="ARBA00017721"/>
    </source>
</evidence>
<evidence type="ECO:0000256" key="9">
    <source>
        <dbReference type="ARBA" id="ARBA00022759"/>
    </source>
</evidence>
<dbReference type="FunCoup" id="A0A0C2TW65">
    <property type="interactions" value="59"/>
</dbReference>
<feature type="compositionally biased region" description="Polar residues" evidence="12">
    <location>
        <begin position="256"/>
        <end position="268"/>
    </location>
</feature>
<dbReference type="AlphaFoldDB" id="A0A0C2TW65"/>
<evidence type="ECO:0000256" key="5">
    <source>
        <dbReference type="ARBA" id="ARBA00012180"/>
    </source>
</evidence>
<dbReference type="InterPro" id="IPR037056">
    <property type="entry name" value="RNase_H1_N_sf"/>
</dbReference>
<feature type="region of interest" description="Disordered" evidence="12">
    <location>
        <begin position="252"/>
        <end position="329"/>
    </location>
</feature>
<dbReference type="PANTHER" id="PTHR10642">
    <property type="entry name" value="RIBONUCLEASE H1"/>
    <property type="match status" value="1"/>
</dbReference>
<sequence>MPSRSYYAVKIGRQAGVFSTWCVLPKECEKQVKGFPGARYRKCVSSVEAAAYIEGRDVASATASDMPSTHTRNKRALSGIEDQDVVYCDGACKGNGKAGAVAGIGVWWDHDDPRNISERCPGDQTNNCAELVAIVRILETAPTSAVPLVIKSDSVYSCNALQSWLPMWEKNGYRTTGGQPVKNIDLIRYTKALLDARKEAGQNVMLEHVRGHMGITGNEGADVLAVQGASMPALEDRNWKALERDVRRMIAEKDTGSLSPAGGSSPNSPKKVRRISVDEPYPSSSVSPSSSSSPPAMIRPIQLPFLPPSSSDRPKRNLRSNARSNPPTTELNIVVDAKDIDMSLYVGCLLDEHELWKDLVD</sequence>
<evidence type="ECO:0000256" key="11">
    <source>
        <dbReference type="ARBA" id="ARBA00022842"/>
    </source>
</evidence>
<evidence type="ECO:0000259" key="13">
    <source>
        <dbReference type="PROSITE" id="PS50879"/>
    </source>
</evidence>